<organism evidence="1 2">
    <name type="scientific">Protopolystoma xenopodis</name>
    <dbReference type="NCBI Taxonomy" id="117903"/>
    <lineage>
        <taxon>Eukaryota</taxon>
        <taxon>Metazoa</taxon>
        <taxon>Spiralia</taxon>
        <taxon>Lophotrochozoa</taxon>
        <taxon>Platyhelminthes</taxon>
        <taxon>Monogenea</taxon>
        <taxon>Polyopisthocotylea</taxon>
        <taxon>Polystomatidea</taxon>
        <taxon>Polystomatidae</taxon>
        <taxon>Protopolystoma</taxon>
    </lineage>
</organism>
<dbReference type="Proteomes" id="UP000784294">
    <property type="component" value="Unassembled WGS sequence"/>
</dbReference>
<protein>
    <submittedName>
        <fullName evidence="1">Uncharacterized protein</fullName>
    </submittedName>
</protein>
<reference evidence="1" key="1">
    <citation type="submission" date="2018-11" db="EMBL/GenBank/DDBJ databases">
        <authorList>
            <consortium name="Pathogen Informatics"/>
        </authorList>
    </citation>
    <scope>NUCLEOTIDE SEQUENCE</scope>
</reference>
<comment type="caution">
    <text evidence="1">The sequence shown here is derived from an EMBL/GenBank/DDBJ whole genome shotgun (WGS) entry which is preliminary data.</text>
</comment>
<gene>
    <name evidence="1" type="ORF">PXEA_LOCUS21621</name>
</gene>
<accession>A0A3S5C0Y3</accession>
<name>A0A3S5C0Y3_9PLAT</name>
<evidence type="ECO:0000313" key="1">
    <source>
        <dbReference type="EMBL" id="VEL28181.1"/>
    </source>
</evidence>
<sequence>MGGLPSLPELDPSGNPSLRISDLLAHLISPDVWSAHLGQPFTGCLADLHIYSPRLISTNNVSLLDGIESSHFSESFNDGEKINDTPIDEIDLDLELAVMASWTKGRIRLIELEVHSSNETHLKKRTNICSASYIEEASSLSGLSKNATDASMDILCDKDKICSKLSCKDRCECILLDDGTQKCAESKLFYNCHIRL</sequence>
<evidence type="ECO:0000313" key="2">
    <source>
        <dbReference type="Proteomes" id="UP000784294"/>
    </source>
</evidence>
<dbReference type="EMBL" id="CAAALY010092994">
    <property type="protein sequence ID" value="VEL28181.1"/>
    <property type="molecule type" value="Genomic_DNA"/>
</dbReference>
<keyword evidence="2" id="KW-1185">Reference proteome</keyword>
<dbReference type="AlphaFoldDB" id="A0A3S5C0Y3"/>
<proteinExistence type="predicted"/>